<feature type="domain" description="MD-2-related lipid-recognition" evidence="2">
    <location>
        <begin position="46"/>
        <end position="168"/>
    </location>
</feature>
<evidence type="ECO:0000313" key="4">
    <source>
        <dbReference type="Proteomes" id="UP000683417"/>
    </source>
</evidence>
<dbReference type="Proteomes" id="UP000683417">
    <property type="component" value="Unassembled WGS sequence"/>
</dbReference>
<dbReference type="EMBL" id="CAJHIT010000005">
    <property type="protein sequence ID" value="CAD6501911.1"/>
    <property type="molecule type" value="Genomic_DNA"/>
</dbReference>
<accession>A0A9W4DL72</accession>
<proteinExistence type="predicted"/>
<keyword evidence="1" id="KW-0732">Signal</keyword>
<dbReference type="AlphaFoldDB" id="A0A9W4DL72"/>
<dbReference type="Pfam" id="PF02221">
    <property type="entry name" value="E1_DerP2_DerF2"/>
    <property type="match status" value="1"/>
</dbReference>
<gene>
    <name evidence="3" type="ORF">BGTH12_LOCUS3269</name>
</gene>
<reference evidence="3" key="1">
    <citation type="submission" date="2020-10" db="EMBL/GenBank/DDBJ databases">
        <authorList>
            <person name="Muller C M."/>
        </authorList>
    </citation>
    <scope>NUCLEOTIDE SEQUENCE</scope>
    <source>
        <strain evidence="3">THUN-12</strain>
    </source>
</reference>
<name>A0A9W4DL72_BLUGR</name>
<evidence type="ECO:0000256" key="1">
    <source>
        <dbReference type="SAM" id="SignalP"/>
    </source>
</evidence>
<dbReference type="InterPro" id="IPR003172">
    <property type="entry name" value="ML_dom"/>
</dbReference>
<feature type="signal peptide" evidence="1">
    <location>
        <begin position="1"/>
        <end position="18"/>
    </location>
</feature>
<evidence type="ECO:0000259" key="2">
    <source>
        <dbReference type="Pfam" id="PF02221"/>
    </source>
</evidence>
<protein>
    <submittedName>
        <fullName evidence="3">BgTH12-02156</fullName>
    </submittedName>
</protein>
<sequence length="188" mass="20564">MKFLNTLATLAISTIAAAHCMKKGQQISASFISNPSDEMLPGANLVYYCTDEDIDSSISITNLDVFPGIPTAEDSTEISISGIFLKPIDPNSYVLLRDVVTGEQLNSQQILICPFLESVGYSCPSESGPFHMEFEFMVGSLPIVKSNDIYIELYEPAGNQIICVKSAYSLNNDEDQDIYLDRSGAIDL</sequence>
<evidence type="ECO:0000313" key="3">
    <source>
        <dbReference type="EMBL" id="CAD6501911.1"/>
    </source>
</evidence>
<comment type="caution">
    <text evidence="3">The sequence shown here is derived from an EMBL/GenBank/DDBJ whole genome shotgun (WGS) entry which is preliminary data.</text>
</comment>
<feature type="chain" id="PRO_5040941325" evidence="1">
    <location>
        <begin position="19"/>
        <end position="188"/>
    </location>
</feature>
<organism evidence="3 4">
    <name type="scientific">Blumeria graminis f. sp. triticale</name>
    <dbReference type="NCBI Taxonomy" id="1689686"/>
    <lineage>
        <taxon>Eukaryota</taxon>
        <taxon>Fungi</taxon>
        <taxon>Dikarya</taxon>
        <taxon>Ascomycota</taxon>
        <taxon>Pezizomycotina</taxon>
        <taxon>Leotiomycetes</taxon>
        <taxon>Erysiphales</taxon>
        <taxon>Erysiphaceae</taxon>
        <taxon>Blumeria</taxon>
    </lineage>
</organism>